<evidence type="ECO:0000313" key="8">
    <source>
        <dbReference type="EMBL" id="QAA77356.1"/>
    </source>
</evidence>
<dbReference type="InterPro" id="IPR052031">
    <property type="entry name" value="Membrane_Transporter-Flippase"/>
</dbReference>
<feature type="transmembrane region" description="Helical" evidence="7">
    <location>
        <begin position="344"/>
        <end position="364"/>
    </location>
</feature>
<dbReference type="KEGG" id="bih:BIP78_1592"/>
<evidence type="ECO:0000256" key="5">
    <source>
        <dbReference type="ARBA" id="ARBA00022989"/>
    </source>
</evidence>
<evidence type="ECO:0000256" key="6">
    <source>
        <dbReference type="ARBA" id="ARBA00023136"/>
    </source>
</evidence>
<dbReference type="PIRSF" id="PIRSF006603">
    <property type="entry name" value="DinF"/>
    <property type="match status" value="1"/>
</dbReference>
<evidence type="ECO:0000256" key="2">
    <source>
        <dbReference type="ARBA" id="ARBA00022448"/>
    </source>
</evidence>
<feature type="transmembrane region" description="Helical" evidence="7">
    <location>
        <begin position="149"/>
        <end position="172"/>
    </location>
</feature>
<feature type="transmembrane region" description="Helical" evidence="7">
    <location>
        <begin position="268"/>
        <end position="287"/>
    </location>
</feature>
<dbReference type="GO" id="GO:0015297">
    <property type="term" value="F:antiporter activity"/>
    <property type="evidence" value="ECO:0007669"/>
    <property type="project" value="InterPro"/>
</dbReference>
<keyword evidence="4 7" id="KW-0812">Transmembrane</keyword>
<dbReference type="PANTHER" id="PTHR43549">
    <property type="entry name" value="MULTIDRUG RESISTANCE PROTEIN YPNP-RELATED"/>
    <property type="match status" value="1"/>
</dbReference>
<evidence type="ECO:0000256" key="7">
    <source>
        <dbReference type="SAM" id="Phobius"/>
    </source>
</evidence>
<evidence type="ECO:0000256" key="3">
    <source>
        <dbReference type="ARBA" id="ARBA00022475"/>
    </source>
</evidence>
<evidence type="ECO:0000313" key="9">
    <source>
        <dbReference type="Proteomes" id="UP000287233"/>
    </source>
</evidence>
<evidence type="ECO:0000256" key="1">
    <source>
        <dbReference type="ARBA" id="ARBA00004651"/>
    </source>
</evidence>
<comment type="subcellular location">
    <subcellularLocation>
        <location evidence="1">Cell membrane</location>
        <topology evidence="1">Multi-pass membrane protein</topology>
    </subcellularLocation>
</comment>
<proteinExistence type="predicted"/>
<feature type="transmembrane region" description="Helical" evidence="7">
    <location>
        <begin position="178"/>
        <end position="204"/>
    </location>
</feature>
<feature type="transmembrane region" description="Helical" evidence="7">
    <location>
        <begin position="307"/>
        <end position="324"/>
    </location>
</feature>
<dbReference type="GO" id="GO:0042910">
    <property type="term" value="F:xenobiotic transmembrane transporter activity"/>
    <property type="evidence" value="ECO:0007669"/>
    <property type="project" value="InterPro"/>
</dbReference>
<feature type="transmembrane region" description="Helical" evidence="7">
    <location>
        <begin position="376"/>
        <end position="398"/>
    </location>
</feature>
<dbReference type="PANTHER" id="PTHR43549:SF2">
    <property type="entry name" value="MULTIDRUG RESISTANCE PROTEIN NORM-RELATED"/>
    <property type="match status" value="1"/>
</dbReference>
<dbReference type="Pfam" id="PF01554">
    <property type="entry name" value="MatE"/>
    <property type="match status" value="2"/>
</dbReference>
<organism evidence="8 9">
    <name type="scientific">Bipolaricaulis sibiricus</name>
    <dbReference type="NCBI Taxonomy" id="2501609"/>
    <lineage>
        <taxon>Bacteria</taxon>
        <taxon>Candidatus Bipolaricaulota</taxon>
        <taxon>Candidatus Bipolaricaulia</taxon>
        <taxon>Candidatus Bipolaricaulales</taxon>
        <taxon>Candidatus Bipolaricaulaceae</taxon>
        <taxon>Candidatus Bipolaricaulis</taxon>
    </lineage>
</organism>
<keyword evidence="6 7" id="KW-0472">Membrane</keyword>
<sequence length="445" mass="47059">MLHLAWPVMLTSALQALYNLVDAFWLGRLGTAAVAAPGMAWPILFFFMSFAGGFQAAGATFVAQHFGARDQRGAEESAGQVLAFLGLASAVLAALGFTLAPTVLRLIGAPEEIYPLALTYLRIECLGLPIMFLAQAFGGLMLGLGNTRLAMYLSVSSLLLNGALDPLFIFGWGPIPGWGVAGAAGATVLARALVAAIGLGLLFSSRVGINLRFRDLRPRPSRILPILRVGLPNVLDQASTSLGFVMVMGLVAGFGTAVVASYTVGNRIINLVNVISWGAGSALVAMVGQNLGADRTERAEMIARRGIGATFLALVGLYFVALLLRRPLFSLFVADPEVIRQGTWYIAVFGTSIPFFGLFDGAAATFRGSGHTVPPMVMAIVRLWVLRVFLSWALAYPLGFGATGLWAGMALSNFLAGIALVVWLQRGTWKRKVIRTPAAATGVAS</sequence>
<dbReference type="GO" id="GO:0005886">
    <property type="term" value="C:plasma membrane"/>
    <property type="evidence" value="ECO:0007669"/>
    <property type="project" value="UniProtKB-SubCell"/>
</dbReference>
<feature type="transmembrane region" description="Helical" evidence="7">
    <location>
        <begin position="404"/>
        <end position="424"/>
    </location>
</feature>
<dbReference type="InterPro" id="IPR002528">
    <property type="entry name" value="MATE_fam"/>
</dbReference>
<dbReference type="AlphaFoldDB" id="A0A410FWB7"/>
<feature type="transmembrane region" description="Helical" evidence="7">
    <location>
        <begin position="39"/>
        <end position="61"/>
    </location>
</feature>
<feature type="transmembrane region" description="Helical" evidence="7">
    <location>
        <begin position="81"/>
        <end position="100"/>
    </location>
</feature>
<feature type="transmembrane region" description="Helical" evidence="7">
    <location>
        <begin position="242"/>
        <end position="262"/>
    </location>
</feature>
<dbReference type="InterPro" id="IPR048279">
    <property type="entry name" value="MdtK-like"/>
</dbReference>
<name>A0A410FWB7_BIPS1</name>
<dbReference type="NCBIfam" id="TIGR00797">
    <property type="entry name" value="matE"/>
    <property type="match status" value="1"/>
</dbReference>
<keyword evidence="5 7" id="KW-1133">Transmembrane helix</keyword>
<gene>
    <name evidence="8" type="ORF">BIP78_1592</name>
</gene>
<feature type="transmembrane region" description="Helical" evidence="7">
    <location>
        <begin position="120"/>
        <end position="142"/>
    </location>
</feature>
<reference evidence="9" key="1">
    <citation type="submission" date="2018-12" db="EMBL/GenBank/DDBJ databases">
        <title>Complete genome sequence of an uncultured bacterium of the candidate phylum Bipolaricaulota.</title>
        <authorList>
            <person name="Kadnikov V.V."/>
            <person name="Mardanov A.V."/>
            <person name="Beletsky A.V."/>
            <person name="Frank Y.A."/>
            <person name="Karnachuk O.V."/>
            <person name="Ravin N.V."/>
        </authorList>
    </citation>
    <scope>NUCLEOTIDE SEQUENCE [LARGE SCALE GENOMIC DNA]</scope>
</reference>
<dbReference type="EMBL" id="CP034928">
    <property type="protein sequence ID" value="QAA77356.1"/>
    <property type="molecule type" value="Genomic_DNA"/>
</dbReference>
<protein>
    <recommendedName>
        <fullName evidence="10">MATE family efflux transporter</fullName>
    </recommendedName>
</protein>
<evidence type="ECO:0008006" key="10">
    <source>
        <dbReference type="Google" id="ProtNLM"/>
    </source>
</evidence>
<accession>A0A410FWB7</accession>
<evidence type="ECO:0000256" key="4">
    <source>
        <dbReference type="ARBA" id="ARBA00022692"/>
    </source>
</evidence>
<dbReference type="CDD" id="cd13142">
    <property type="entry name" value="MATE_like_12"/>
    <property type="match status" value="1"/>
</dbReference>
<keyword evidence="3" id="KW-1003">Cell membrane</keyword>
<keyword evidence="2" id="KW-0813">Transport</keyword>
<dbReference type="Proteomes" id="UP000287233">
    <property type="component" value="Chromosome"/>
</dbReference>